<dbReference type="GO" id="GO:0000724">
    <property type="term" value="P:double-strand break repair via homologous recombination"/>
    <property type="evidence" value="ECO:0007669"/>
    <property type="project" value="TreeGrafter"/>
</dbReference>
<keyword evidence="7" id="KW-1185">Reference proteome</keyword>
<evidence type="ECO:0000259" key="5">
    <source>
        <dbReference type="Pfam" id="PF02463"/>
    </source>
</evidence>
<dbReference type="EnsemblMetazoa" id="SMAR001206-RA">
    <property type="protein sequence ID" value="SMAR001206-PA"/>
    <property type="gene ID" value="SMAR001206"/>
</dbReference>
<accession>T1IJX8</accession>
<evidence type="ECO:0000256" key="1">
    <source>
        <dbReference type="ARBA" id="ARBA00010171"/>
    </source>
</evidence>
<dbReference type="InterPro" id="IPR027417">
    <property type="entry name" value="P-loop_NTPase"/>
</dbReference>
<organism evidence="6 7">
    <name type="scientific">Strigamia maritima</name>
    <name type="common">European centipede</name>
    <name type="synonym">Geophilus maritimus</name>
    <dbReference type="NCBI Taxonomy" id="126957"/>
    <lineage>
        <taxon>Eukaryota</taxon>
        <taxon>Metazoa</taxon>
        <taxon>Ecdysozoa</taxon>
        <taxon>Arthropoda</taxon>
        <taxon>Myriapoda</taxon>
        <taxon>Chilopoda</taxon>
        <taxon>Pleurostigmophora</taxon>
        <taxon>Geophilomorpha</taxon>
        <taxon>Linotaeniidae</taxon>
        <taxon>Strigamia</taxon>
    </lineage>
</organism>
<dbReference type="Pfam" id="PF02463">
    <property type="entry name" value="SMC_N"/>
    <property type="match status" value="1"/>
</dbReference>
<comment type="similarity">
    <text evidence="1">Belongs to the SMC family. SMC5 subfamily.</text>
</comment>
<sequence>MTSSTSDNESVHGSIVRIKLNSFLTYDSIEFKPGPKLNVIIGPNGSGKSTIVCAICLGLGGKTKTIGRAGNVAEYIKHGYNKAQIEIELKNTKGRNFVVWREIRKDNQSTWMLNREPTSLKNIEDLMASLKIQINNLCQFLPQDRVADFVKMTKQELLENTEKAVGDEEMVKRHKDLIKLQNDIAHLNTNFESNLQRLENEIQTNARLEEKVQNYKDRELYMNIIEVLNQKKPWVEYEISRKLFNDMKNRKRELETELKQLKAKAEPFQKKIEETKRNVKNLEEKVILVVSRTIEESTRKSNNTLNLMDNFRSDIRDAEEDFKEKKLIEARREEKLESLKKHLDSLKNELMALPAESDIQPQIDDVMSKIKVCTRDMIQIDSEINSENNERNRLEQEVRGMEQEMKQLKDVHRQRVETLRQRDTPAYKAAMWLRDNKDKFTQNIHEPMMTLINVHNPAMAIYVESHISFDDMCAFVCEDRDDMNKFLKLLRDDQRLSVSAVLAPNKAPHTFLPDHKLEDFWKYGFRSYLRELFTAPDPVMSYLCQQYRVHSVPVGDEKTKGMGQDVENQTPFRHFYSSNHYHNISRSKYTGYTLSSIREIRQPQFLKNTFNVERVNMLQDNLQKTRELISEISTRCADLLERKQTIEGRIEELKTQKRDLVAKRDSRQMFIAKIYQKEESIRVCEGEVVNLEVEEEKMTKRIENILLKKLSTLQKLHEEQKTVVDLSIKKLKLSVQCSVAVELKFKAEKGHQQLHTDLEDKKNQVDNFDSELKKTKENARELLNKARQKTGLRHNQELPNEFKELFAKYPSTIHEINALIYENQAKADGLLQTDGNVIHEYNQRKKEIEKLKKSTENQQQDVSHLKRQIEELKAAWLPEIEALIQKIDVNFGRFFKSLGCVGEVSLKKGENNEEEFDKYAISLKVKYRDSEQLRELSAHEHSGGERSVGTILYMMALQELTRVPFRCVDEINQGMDSTNERKVFELLVQISCRESTAQYFLLTPKVSIH</sequence>
<dbReference type="AlphaFoldDB" id="T1IJX8"/>
<feature type="domain" description="RecF/RecN/SMC N-terminal" evidence="5">
    <location>
        <begin position="15"/>
        <end position="1002"/>
    </location>
</feature>
<name>T1IJX8_STRMM</name>
<dbReference type="EMBL" id="JH430362">
    <property type="status" value="NOT_ANNOTATED_CDS"/>
    <property type="molecule type" value="Genomic_DNA"/>
</dbReference>
<dbReference type="SUPFAM" id="SSF52540">
    <property type="entry name" value="P-loop containing nucleoside triphosphate hydrolases"/>
    <property type="match status" value="2"/>
</dbReference>
<dbReference type="Gene3D" id="3.40.50.300">
    <property type="entry name" value="P-loop containing nucleotide triphosphate hydrolases"/>
    <property type="match status" value="2"/>
</dbReference>
<evidence type="ECO:0000256" key="2">
    <source>
        <dbReference type="ARBA" id="ARBA00018687"/>
    </source>
</evidence>
<feature type="coiled-coil region" evidence="4">
    <location>
        <begin position="188"/>
        <end position="292"/>
    </location>
</feature>
<dbReference type="eggNOG" id="KOG0979">
    <property type="taxonomic scope" value="Eukaryota"/>
</dbReference>
<feature type="coiled-coil region" evidence="4">
    <location>
        <begin position="838"/>
        <end position="875"/>
    </location>
</feature>
<dbReference type="HOGENOM" id="CLU_004969_1_0_1"/>
<feature type="coiled-coil region" evidence="4">
    <location>
        <begin position="615"/>
        <end position="663"/>
    </location>
</feature>
<dbReference type="GO" id="GO:0030915">
    <property type="term" value="C:Smc5-Smc6 complex"/>
    <property type="evidence" value="ECO:0007669"/>
    <property type="project" value="TreeGrafter"/>
</dbReference>
<dbReference type="InterPro" id="IPR003395">
    <property type="entry name" value="RecF/RecN/SMC_N"/>
</dbReference>
<evidence type="ECO:0000313" key="6">
    <source>
        <dbReference type="EnsemblMetazoa" id="SMAR001206-PA"/>
    </source>
</evidence>
<dbReference type="PhylomeDB" id="T1IJX8"/>
<dbReference type="STRING" id="126957.T1IJX8"/>
<evidence type="ECO:0000256" key="3">
    <source>
        <dbReference type="ARBA" id="ARBA00023054"/>
    </source>
</evidence>
<dbReference type="PANTHER" id="PTHR45916:SF1">
    <property type="entry name" value="STRUCTURAL MAINTENANCE OF CHROMOSOMES PROTEIN 5"/>
    <property type="match status" value="1"/>
</dbReference>
<feature type="coiled-coil region" evidence="4">
    <location>
        <begin position="329"/>
        <end position="422"/>
    </location>
</feature>
<reference evidence="6" key="2">
    <citation type="submission" date="2015-02" db="UniProtKB">
        <authorList>
            <consortium name="EnsemblMetazoa"/>
        </authorList>
    </citation>
    <scope>IDENTIFICATION</scope>
</reference>
<evidence type="ECO:0000256" key="4">
    <source>
        <dbReference type="SAM" id="Coils"/>
    </source>
</evidence>
<dbReference type="GO" id="GO:0003697">
    <property type="term" value="F:single-stranded DNA binding"/>
    <property type="evidence" value="ECO:0007669"/>
    <property type="project" value="TreeGrafter"/>
</dbReference>
<feature type="coiled-coil region" evidence="4">
    <location>
        <begin position="751"/>
        <end position="789"/>
    </location>
</feature>
<dbReference type="Proteomes" id="UP000014500">
    <property type="component" value="Unassembled WGS sequence"/>
</dbReference>
<dbReference type="OMA" id="RFWTSQP"/>
<dbReference type="GO" id="GO:0005634">
    <property type="term" value="C:nucleus"/>
    <property type="evidence" value="ECO:0007669"/>
    <property type="project" value="TreeGrafter"/>
</dbReference>
<protein>
    <recommendedName>
        <fullName evidence="2">Structural maintenance of chromosomes protein 5</fullName>
    </recommendedName>
</protein>
<proteinExistence type="inferred from homology"/>
<reference evidence="7" key="1">
    <citation type="submission" date="2011-05" db="EMBL/GenBank/DDBJ databases">
        <authorList>
            <person name="Richards S.R."/>
            <person name="Qu J."/>
            <person name="Jiang H."/>
            <person name="Jhangiani S.N."/>
            <person name="Agravi P."/>
            <person name="Goodspeed R."/>
            <person name="Gross S."/>
            <person name="Mandapat C."/>
            <person name="Jackson L."/>
            <person name="Mathew T."/>
            <person name="Pu L."/>
            <person name="Thornton R."/>
            <person name="Saada N."/>
            <person name="Wilczek-Boney K.B."/>
            <person name="Lee S."/>
            <person name="Kovar C."/>
            <person name="Wu Y."/>
            <person name="Scherer S.E."/>
            <person name="Worley K.C."/>
            <person name="Muzny D.M."/>
            <person name="Gibbs R."/>
        </authorList>
    </citation>
    <scope>NUCLEOTIDE SEQUENCE</scope>
    <source>
        <strain evidence="7">Brora</strain>
    </source>
</reference>
<dbReference type="PANTHER" id="PTHR45916">
    <property type="entry name" value="STRUCTURAL MAINTENANCE OF CHROMOSOMES PROTEIN 5"/>
    <property type="match status" value="1"/>
</dbReference>
<evidence type="ECO:0000313" key="7">
    <source>
        <dbReference type="Proteomes" id="UP000014500"/>
    </source>
</evidence>
<keyword evidence="3 4" id="KW-0175">Coiled coil</keyword>